<dbReference type="Pfam" id="PF00534">
    <property type="entry name" value="Glycos_transf_1"/>
    <property type="match status" value="1"/>
</dbReference>
<dbReference type="GO" id="GO:1901137">
    <property type="term" value="P:carbohydrate derivative biosynthetic process"/>
    <property type="evidence" value="ECO:0007669"/>
    <property type="project" value="UniProtKB-ARBA"/>
</dbReference>
<sequence length="391" mass="41966">MQIGSGEPRLRVAIVTESYPPQVNGVAHATAQLADQLTRRGHVPLVIAPSAARRMRQPDPDFCSVVRVPAVSLPGYADVRVALPGRGLTAALAAHRPDIVHLSSPFFLGLRGAAAARRLGVPVLAVYETEMAEYIRTYLPMMPGGSYLAWQRLRSVHTIVDRTLALSSASGHALAAHGIPRVHMLRYGVDSVRFHPNRRDEELRRQLAPEGTVLIGYVGRLAPEKHVNLLRGVCELPGVRVVVVGDGPSARPLRKALPGAVFLGRLVGNDLARVYASLDVFAHTGPLETFGMTIQEAMASGLPVIAPASGGPLDLVDHGRTGLLTRPHDARDLCAGVRALVASPEKRRAFGRAARASAVTRTWAAAGDQLIEHYTQVLDRRTSPVTGKAVR</sequence>
<dbReference type="AlphaFoldDB" id="A0A1W2FXR4"/>
<evidence type="ECO:0000259" key="3">
    <source>
        <dbReference type="Pfam" id="PF00534"/>
    </source>
</evidence>
<dbReference type="InterPro" id="IPR050194">
    <property type="entry name" value="Glycosyltransferase_grp1"/>
</dbReference>
<protein>
    <submittedName>
        <fullName evidence="5">Phosphatidylinositol alpha 1,6-mannosyltransferase</fullName>
    </submittedName>
</protein>
<accession>A0A1W2FXR4</accession>
<dbReference type="PANTHER" id="PTHR45947:SF3">
    <property type="entry name" value="SULFOQUINOVOSYL TRANSFERASE SQD2"/>
    <property type="match status" value="1"/>
</dbReference>
<feature type="domain" description="Glycosyltransferase subfamily 4-like N-terminal" evidence="4">
    <location>
        <begin position="23"/>
        <end position="191"/>
    </location>
</feature>
<dbReference type="Gene3D" id="3.40.50.2000">
    <property type="entry name" value="Glycogen Phosphorylase B"/>
    <property type="match status" value="2"/>
</dbReference>
<dbReference type="Pfam" id="PF13439">
    <property type="entry name" value="Glyco_transf_4"/>
    <property type="match status" value="1"/>
</dbReference>
<feature type="domain" description="Glycosyl transferase family 1" evidence="3">
    <location>
        <begin position="200"/>
        <end position="355"/>
    </location>
</feature>
<gene>
    <name evidence="5" type="ORF">SAMN05661093_10019</name>
</gene>
<dbReference type="EMBL" id="FWXV01000014">
    <property type="protein sequence ID" value="SMD26436.1"/>
    <property type="molecule type" value="Genomic_DNA"/>
</dbReference>
<keyword evidence="6" id="KW-1185">Reference proteome</keyword>
<evidence type="ECO:0000259" key="4">
    <source>
        <dbReference type="Pfam" id="PF13439"/>
    </source>
</evidence>
<evidence type="ECO:0000313" key="5">
    <source>
        <dbReference type="EMBL" id="SMD26436.1"/>
    </source>
</evidence>
<dbReference type="Proteomes" id="UP000192674">
    <property type="component" value="Unassembled WGS sequence"/>
</dbReference>
<organism evidence="5 6">
    <name type="scientific">Kibdelosporangium aridum</name>
    <dbReference type="NCBI Taxonomy" id="2030"/>
    <lineage>
        <taxon>Bacteria</taxon>
        <taxon>Bacillati</taxon>
        <taxon>Actinomycetota</taxon>
        <taxon>Actinomycetes</taxon>
        <taxon>Pseudonocardiales</taxon>
        <taxon>Pseudonocardiaceae</taxon>
        <taxon>Kibdelosporangium</taxon>
    </lineage>
</organism>
<keyword evidence="2 5" id="KW-0808">Transferase</keyword>
<evidence type="ECO:0000313" key="6">
    <source>
        <dbReference type="Proteomes" id="UP000192674"/>
    </source>
</evidence>
<dbReference type="InterPro" id="IPR028098">
    <property type="entry name" value="Glyco_trans_4-like_N"/>
</dbReference>
<reference evidence="5 6" key="1">
    <citation type="submission" date="2017-04" db="EMBL/GenBank/DDBJ databases">
        <authorList>
            <person name="Afonso C.L."/>
            <person name="Miller P.J."/>
            <person name="Scott M.A."/>
            <person name="Spackman E."/>
            <person name="Goraichik I."/>
            <person name="Dimitrov K.M."/>
            <person name="Suarez D.L."/>
            <person name="Swayne D.E."/>
        </authorList>
    </citation>
    <scope>NUCLEOTIDE SEQUENCE [LARGE SCALE GENOMIC DNA]</scope>
    <source>
        <strain evidence="5 6">DSM 43828</strain>
    </source>
</reference>
<dbReference type="GO" id="GO:0016758">
    <property type="term" value="F:hexosyltransferase activity"/>
    <property type="evidence" value="ECO:0007669"/>
    <property type="project" value="TreeGrafter"/>
</dbReference>
<name>A0A1W2FXR4_KIBAR</name>
<dbReference type="PANTHER" id="PTHR45947">
    <property type="entry name" value="SULFOQUINOVOSYL TRANSFERASE SQD2"/>
    <property type="match status" value="1"/>
</dbReference>
<proteinExistence type="predicted"/>
<keyword evidence="1 5" id="KW-0328">Glycosyltransferase</keyword>
<evidence type="ECO:0000256" key="1">
    <source>
        <dbReference type="ARBA" id="ARBA00022676"/>
    </source>
</evidence>
<dbReference type="CDD" id="cd03814">
    <property type="entry name" value="GT4-like"/>
    <property type="match status" value="1"/>
</dbReference>
<dbReference type="SUPFAM" id="SSF53756">
    <property type="entry name" value="UDP-Glycosyltransferase/glycogen phosphorylase"/>
    <property type="match status" value="1"/>
</dbReference>
<dbReference type="InterPro" id="IPR001296">
    <property type="entry name" value="Glyco_trans_1"/>
</dbReference>
<evidence type="ECO:0000256" key="2">
    <source>
        <dbReference type="ARBA" id="ARBA00022679"/>
    </source>
</evidence>